<dbReference type="Gene3D" id="2.20.140.10">
    <property type="entry name" value="WGR domain"/>
    <property type="match status" value="1"/>
</dbReference>
<evidence type="ECO:0000313" key="3">
    <source>
        <dbReference type="EMBL" id="MDC0683464.1"/>
    </source>
</evidence>
<dbReference type="InterPro" id="IPR008893">
    <property type="entry name" value="WGR_domain"/>
</dbReference>
<feature type="region of interest" description="Disordered" evidence="1">
    <location>
        <begin position="70"/>
        <end position="106"/>
    </location>
</feature>
<protein>
    <submittedName>
        <fullName evidence="3">WGR domain-containing protein</fullName>
    </submittedName>
</protein>
<gene>
    <name evidence="3" type="ORF">POL72_37390</name>
</gene>
<organism evidence="3 4">
    <name type="scientific">Sorangium atrum</name>
    <dbReference type="NCBI Taxonomy" id="2995308"/>
    <lineage>
        <taxon>Bacteria</taxon>
        <taxon>Pseudomonadati</taxon>
        <taxon>Myxococcota</taxon>
        <taxon>Polyangia</taxon>
        <taxon>Polyangiales</taxon>
        <taxon>Polyangiaceae</taxon>
        <taxon>Sorangium</taxon>
    </lineage>
</organism>
<evidence type="ECO:0000313" key="4">
    <source>
        <dbReference type="Proteomes" id="UP001217485"/>
    </source>
</evidence>
<name>A0ABT5CAJ9_9BACT</name>
<dbReference type="PROSITE" id="PS51977">
    <property type="entry name" value="WGR"/>
    <property type="match status" value="1"/>
</dbReference>
<dbReference type="SMART" id="SM00773">
    <property type="entry name" value="WGR"/>
    <property type="match status" value="1"/>
</dbReference>
<dbReference type="InterPro" id="IPR049809">
    <property type="entry name" value="YehF/YfeS-like_WGR"/>
</dbReference>
<dbReference type="SUPFAM" id="SSF142921">
    <property type="entry name" value="WGR domain-like"/>
    <property type="match status" value="1"/>
</dbReference>
<dbReference type="EMBL" id="JAQNDK010000004">
    <property type="protein sequence ID" value="MDC0683464.1"/>
    <property type="molecule type" value="Genomic_DNA"/>
</dbReference>
<feature type="compositionally biased region" description="Low complexity" evidence="1">
    <location>
        <begin position="77"/>
        <end position="87"/>
    </location>
</feature>
<dbReference type="CDD" id="cd07996">
    <property type="entry name" value="WGR_MMR_like"/>
    <property type="match status" value="1"/>
</dbReference>
<sequence length="300" mass="31758">MRRFEFVQGTSAKFWMADVDDTTFIVVYGRLGTAGQRKEKAFPTAEAAQRECDKKVAEKLREGYQEVAAAGGGAPAGGAPAATAGAAAPPPPPKLDLPPRVQPGEATEARRKAAIHALAAVSAARGRRSWVLGRAVRRARRALESLGGLDPATDGALSAALDALLARVVAPSARDRLPLVRAIELLSELDAAAFARAVRDTWKAPPATSPAAGALTLLKRQLEELDDPELGLRLGALLVDRPHHGAMSAEAGWARRWKALSPHLEAHLAHRGRSLKELLAGIDAGGDPHVEERVARMRAA</sequence>
<keyword evidence="4" id="KW-1185">Reference proteome</keyword>
<reference evidence="3 4" key="1">
    <citation type="submission" date="2023-01" db="EMBL/GenBank/DDBJ databases">
        <title>Minimal conservation of predation-associated metabolite biosynthetic gene clusters underscores biosynthetic potential of Myxococcota including descriptions for ten novel species: Archangium lansinium sp. nov., Myxococcus landrumus sp. nov., Nannocystis bai.</title>
        <authorList>
            <person name="Ahearne A."/>
            <person name="Stevens C."/>
            <person name="Dowd S."/>
        </authorList>
    </citation>
    <scope>NUCLEOTIDE SEQUENCE [LARGE SCALE GENOMIC DNA]</scope>
    <source>
        <strain evidence="3 4">WIWO2</strain>
    </source>
</reference>
<evidence type="ECO:0000256" key="1">
    <source>
        <dbReference type="SAM" id="MobiDB-lite"/>
    </source>
</evidence>
<dbReference type="Pfam" id="PF05406">
    <property type="entry name" value="WGR"/>
    <property type="match status" value="1"/>
</dbReference>
<evidence type="ECO:0000259" key="2">
    <source>
        <dbReference type="PROSITE" id="PS51977"/>
    </source>
</evidence>
<proteinExistence type="predicted"/>
<dbReference type="Proteomes" id="UP001217485">
    <property type="component" value="Unassembled WGS sequence"/>
</dbReference>
<feature type="domain" description="WGR" evidence="2">
    <location>
        <begin position="1"/>
        <end position="80"/>
    </location>
</feature>
<dbReference type="RefSeq" id="WP_272101603.1">
    <property type="nucleotide sequence ID" value="NZ_JAQNDK010000004.1"/>
</dbReference>
<comment type="caution">
    <text evidence="3">The sequence shown here is derived from an EMBL/GenBank/DDBJ whole genome shotgun (WGS) entry which is preliminary data.</text>
</comment>
<dbReference type="InterPro" id="IPR036930">
    <property type="entry name" value="WGR_dom_sf"/>
</dbReference>
<accession>A0ABT5CAJ9</accession>